<keyword evidence="3" id="KW-1185">Reference proteome</keyword>
<evidence type="ECO:0000313" key="2">
    <source>
        <dbReference type="EMBL" id="TFB15092.1"/>
    </source>
</evidence>
<evidence type="ECO:0000313" key="3">
    <source>
        <dbReference type="Proteomes" id="UP000297975"/>
    </source>
</evidence>
<keyword evidence="1" id="KW-0175">Coiled coil</keyword>
<dbReference type="EMBL" id="SOPW01000014">
    <property type="protein sequence ID" value="TFB15092.1"/>
    <property type="molecule type" value="Genomic_DNA"/>
</dbReference>
<reference evidence="2 3" key="1">
    <citation type="submission" date="2019-03" db="EMBL/GenBank/DDBJ databases">
        <authorList>
            <person name="He R.-H."/>
        </authorList>
    </citation>
    <scope>NUCLEOTIDE SEQUENCE [LARGE SCALE GENOMIC DNA]</scope>
    <source>
        <strain evidence="3">SH 714</strain>
    </source>
</reference>
<gene>
    <name evidence="2" type="ORF">E3U55_12635</name>
</gene>
<evidence type="ECO:0000256" key="1">
    <source>
        <dbReference type="SAM" id="Coils"/>
    </source>
</evidence>
<dbReference type="OrthoDB" id="2456765at2"/>
<comment type="caution">
    <text evidence="2">The sequence shown here is derived from an EMBL/GenBank/DDBJ whole genome shotgun (WGS) entry which is preliminary data.</text>
</comment>
<proteinExistence type="predicted"/>
<dbReference type="AlphaFoldDB" id="A0A4Y8IFA5"/>
<accession>A0A4Y8IFA5</accession>
<dbReference type="Proteomes" id="UP000297975">
    <property type="component" value="Unassembled WGS sequence"/>
</dbReference>
<organism evidence="2 3">
    <name type="scientific">Filobacillus milosensis</name>
    <dbReference type="NCBI Taxonomy" id="94137"/>
    <lineage>
        <taxon>Bacteria</taxon>
        <taxon>Bacillati</taxon>
        <taxon>Bacillota</taxon>
        <taxon>Bacilli</taxon>
        <taxon>Bacillales</taxon>
        <taxon>Bacillaceae</taxon>
        <taxon>Filobacillus</taxon>
    </lineage>
</organism>
<feature type="coiled-coil region" evidence="1">
    <location>
        <begin position="15"/>
        <end position="117"/>
    </location>
</feature>
<dbReference type="RefSeq" id="WP_134340835.1">
    <property type="nucleotide sequence ID" value="NZ_SOPW01000014.1"/>
</dbReference>
<protein>
    <submittedName>
        <fullName evidence="2">Uncharacterized protein</fullName>
    </submittedName>
</protein>
<sequence>MVKSSVDPIILKQQLIHVKSELNKYKKQLKTYQEASPFIELDCLKQEVKELNEQNFILNNQVTILEGKLGEYKKRIIVNKIKNQLHQTNLNQIKETLKSLEAEYYKLQGKYKQLLKIKNSQSIIKVENRNLENKKLAPTHFEYNLQTDPKNEHNYNKKTTSIEEAFHQLLIKNILNWLDVIIREKTQIEYSSVRNQLILILEEKMLKVEKEINDLKDQT</sequence>
<name>A0A4Y8IFA5_9BACI</name>